<dbReference type="GeneID" id="87845921"/>
<reference evidence="9" key="1">
    <citation type="journal article" date="2023" name="Mol. Phylogenet. Evol.">
        <title>Genome-scale phylogeny and comparative genomics of the fungal order Sordariales.</title>
        <authorList>
            <person name="Hensen N."/>
            <person name="Bonometti L."/>
            <person name="Westerberg I."/>
            <person name="Brannstrom I.O."/>
            <person name="Guillou S."/>
            <person name="Cros-Aarteil S."/>
            <person name="Calhoun S."/>
            <person name="Haridas S."/>
            <person name="Kuo A."/>
            <person name="Mondo S."/>
            <person name="Pangilinan J."/>
            <person name="Riley R."/>
            <person name="LaButti K."/>
            <person name="Andreopoulos B."/>
            <person name="Lipzen A."/>
            <person name="Chen C."/>
            <person name="Yan M."/>
            <person name="Daum C."/>
            <person name="Ng V."/>
            <person name="Clum A."/>
            <person name="Steindorff A."/>
            <person name="Ohm R.A."/>
            <person name="Martin F."/>
            <person name="Silar P."/>
            <person name="Natvig D.O."/>
            <person name="Lalanne C."/>
            <person name="Gautier V."/>
            <person name="Ament-Velasquez S.L."/>
            <person name="Kruys A."/>
            <person name="Hutchinson M.I."/>
            <person name="Powell A.J."/>
            <person name="Barry K."/>
            <person name="Miller A.N."/>
            <person name="Grigoriev I.V."/>
            <person name="Debuchy R."/>
            <person name="Gladieux P."/>
            <person name="Hiltunen Thoren M."/>
            <person name="Johannesson H."/>
        </authorList>
    </citation>
    <scope>NUCLEOTIDE SEQUENCE</scope>
    <source>
        <strain evidence="9">CBS 168.71</strain>
    </source>
</reference>
<dbReference type="GO" id="GO:0000776">
    <property type="term" value="C:kinetochore"/>
    <property type="evidence" value="ECO:0007669"/>
    <property type="project" value="UniProtKB-KW"/>
</dbReference>
<dbReference type="RefSeq" id="XP_062662639.1">
    <property type="nucleotide sequence ID" value="XM_062808973.1"/>
</dbReference>
<keyword evidence="10" id="KW-1185">Reference proteome</keyword>
<dbReference type="GO" id="GO:0005634">
    <property type="term" value="C:nucleus"/>
    <property type="evidence" value="ECO:0007669"/>
    <property type="project" value="UniProtKB-SubCell"/>
</dbReference>
<evidence type="ECO:0000259" key="8">
    <source>
        <dbReference type="Pfam" id="PF05837"/>
    </source>
</evidence>
<gene>
    <name evidence="9" type="ORF">B0H64DRAFT_92203</name>
</gene>
<keyword evidence="3" id="KW-0158">Chromosome</keyword>
<comment type="similarity">
    <text evidence="7">Belongs to the CENP-H/MCM16 family.</text>
</comment>
<proteinExistence type="inferred from homology"/>
<evidence type="ECO:0000313" key="10">
    <source>
        <dbReference type="Proteomes" id="UP001278766"/>
    </source>
</evidence>
<keyword evidence="4" id="KW-0995">Kinetochore</keyword>
<evidence type="ECO:0000256" key="1">
    <source>
        <dbReference type="ARBA" id="ARBA00004123"/>
    </source>
</evidence>
<dbReference type="EMBL" id="JAUEPN010000002">
    <property type="protein sequence ID" value="KAK3299125.1"/>
    <property type="molecule type" value="Genomic_DNA"/>
</dbReference>
<accession>A0AAE0HM77</accession>
<name>A0AAE0HM77_9PEZI</name>
<dbReference type="Proteomes" id="UP001278766">
    <property type="component" value="Unassembled WGS sequence"/>
</dbReference>
<evidence type="ECO:0000256" key="7">
    <source>
        <dbReference type="ARBA" id="ARBA00025735"/>
    </source>
</evidence>
<evidence type="ECO:0000256" key="6">
    <source>
        <dbReference type="ARBA" id="ARBA00023328"/>
    </source>
</evidence>
<dbReference type="GO" id="GO:0043515">
    <property type="term" value="F:kinetochore binding"/>
    <property type="evidence" value="ECO:0007669"/>
    <property type="project" value="TreeGrafter"/>
</dbReference>
<dbReference type="Pfam" id="PF05837">
    <property type="entry name" value="CENP-H"/>
    <property type="match status" value="1"/>
</dbReference>
<dbReference type="InterPro" id="IPR008426">
    <property type="entry name" value="CENP-H_C"/>
</dbReference>
<comment type="caution">
    <text evidence="9">The sequence shown here is derived from an EMBL/GenBank/DDBJ whole genome shotgun (WGS) entry which is preliminary data.</text>
</comment>
<evidence type="ECO:0000256" key="4">
    <source>
        <dbReference type="ARBA" id="ARBA00022838"/>
    </source>
</evidence>
<evidence type="ECO:0000256" key="2">
    <source>
        <dbReference type="ARBA" id="ARBA00004629"/>
    </source>
</evidence>
<evidence type="ECO:0000313" key="9">
    <source>
        <dbReference type="EMBL" id="KAK3299125.1"/>
    </source>
</evidence>
<dbReference type="PANTHER" id="PTHR48122:SF1">
    <property type="entry name" value="CENTROMERE PROTEIN H"/>
    <property type="match status" value="1"/>
</dbReference>
<dbReference type="GO" id="GO:0007052">
    <property type="term" value="P:mitotic spindle organization"/>
    <property type="evidence" value="ECO:0007669"/>
    <property type="project" value="TreeGrafter"/>
</dbReference>
<dbReference type="AlphaFoldDB" id="A0AAE0HM77"/>
<dbReference type="GO" id="GO:0051382">
    <property type="term" value="P:kinetochore assembly"/>
    <property type="evidence" value="ECO:0007669"/>
    <property type="project" value="InterPro"/>
</dbReference>
<comment type="subcellular location">
    <subcellularLocation>
        <location evidence="2">Chromosome</location>
        <location evidence="2">Centromere</location>
        <location evidence="2">Kinetochore</location>
    </subcellularLocation>
    <subcellularLocation>
        <location evidence="1">Nucleus</location>
    </subcellularLocation>
</comment>
<dbReference type="InterPro" id="IPR040034">
    <property type="entry name" value="CENP-H"/>
</dbReference>
<keyword evidence="5" id="KW-0539">Nucleus</keyword>
<protein>
    <submittedName>
        <fullName evidence="9">Centromere protein H (CENP-H)-domain-containing protein</fullName>
    </submittedName>
</protein>
<keyword evidence="6" id="KW-0137">Centromere</keyword>
<feature type="domain" description="Centromere protein H C-terminal" evidence="8">
    <location>
        <begin position="20"/>
        <end position="223"/>
    </location>
</feature>
<organism evidence="9 10">
    <name type="scientific">Chaetomium fimeti</name>
    <dbReference type="NCBI Taxonomy" id="1854472"/>
    <lineage>
        <taxon>Eukaryota</taxon>
        <taxon>Fungi</taxon>
        <taxon>Dikarya</taxon>
        <taxon>Ascomycota</taxon>
        <taxon>Pezizomycotina</taxon>
        <taxon>Sordariomycetes</taxon>
        <taxon>Sordariomycetidae</taxon>
        <taxon>Sordariales</taxon>
        <taxon>Chaetomiaceae</taxon>
        <taxon>Chaetomium</taxon>
    </lineage>
</organism>
<sequence length="225" mass="24176">MASQAIPEPPLVVSEAEAGVLALYDQLQQLQLELALLRSQQGHHASEDRSPQVSGHDWAGKQTRLLEAKATLALRNSAVESVAAVQPTLNAAHQATQASVVEGDLLPTIQRRDVSAVKTAAACADFEAARGSLADLEIESLHATQRNTELATEALQLAERTHGQNPESVKSGQFKGGISILENKVDSSRRRWRVMKGAASAIVAGSGIDWVRDERLRDLVLDPPD</sequence>
<evidence type="ECO:0000256" key="5">
    <source>
        <dbReference type="ARBA" id="ARBA00023242"/>
    </source>
</evidence>
<dbReference type="PANTHER" id="PTHR48122">
    <property type="entry name" value="CENTROMERE PROTEIN H"/>
    <property type="match status" value="1"/>
</dbReference>
<evidence type="ECO:0000256" key="3">
    <source>
        <dbReference type="ARBA" id="ARBA00022454"/>
    </source>
</evidence>
<dbReference type="GO" id="GO:0007059">
    <property type="term" value="P:chromosome segregation"/>
    <property type="evidence" value="ECO:0007669"/>
    <property type="project" value="TreeGrafter"/>
</dbReference>
<reference evidence="9" key="2">
    <citation type="submission" date="2023-06" db="EMBL/GenBank/DDBJ databases">
        <authorList>
            <consortium name="Lawrence Berkeley National Laboratory"/>
            <person name="Haridas S."/>
            <person name="Hensen N."/>
            <person name="Bonometti L."/>
            <person name="Westerberg I."/>
            <person name="Brannstrom I.O."/>
            <person name="Guillou S."/>
            <person name="Cros-Aarteil S."/>
            <person name="Calhoun S."/>
            <person name="Kuo A."/>
            <person name="Mondo S."/>
            <person name="Pangilinan J."/>
            <person name="Riley R."/>
            <person name="Labutti K."/>
            <person name="Andreopoulos B."/>
            <person name="Lipzen A."/>
            <person name="Chen C."/>
            <person name="Yanf M."/>
            <person name="Daum C."/>
            <person name="Ng V."/>
            <person name="Clum A."/>
            <person name="Steindorff A."/>
            <person name="Ohm R."/>
            <person name="Martin F."/>
            <person name="Silar P."/>
            <person name="Natvig D."/>
            <person name="Lalanne C."/>
            <person name="Gautier V."/>
            <person name="Ament-Velasquez S.L."/>
            <person name="Kruys A."/>
            <person name="Hutchinson M.I."/>
            <person name="Powell A.J."/>
            <person name="Barry K."/>
            <person name="Miller A.N."/>
            <person name="Grigoriev I.V."/>
            <person name="Debuchy R."/>
            <person name="Gladieux P."/>
            <person name="Thoren M.H."/>
            <person name="Johannesson H."/>
        </authorList>
    </citation>
    <scope>NUCLEOTIDE SEQUENCE</scope>
    <source>
        <strain evidence="9">CBS 168.71</strain>
    </source>
</reference>